<proteinExistence type="predicted"/>
<name>A0A419V8P3_9BACL</name>
<feature type="transmembrane region" description="Helical" evidence="5">
    <location>
        <begin position="21"/>
        <end position="40"/>
    </location>
</feature>
<reference evidence="7 8" key="1">
    <citation type="submission" date="2018-09" db="EMBL/GenBank/DDBJ databases">
        <title>Genomic Encyclopedia of Archaeal and Bacterial Type Strains, Phase II (KMG-II): from individual species to whole genera.</title>
        <authorList>
            <person name="Goeker M."/>
        </authorList>
    </citation>
    <scope>NUCLEOTIDE SEQUENCE [LARGE SCALE GENOMIC DNA]</scope>
    <source>
        <strain evidence="7 8">DSM 17008</strain>
    </source>
</reference>
<feature type="transmembrane region" description="Helical" evidence="5">
    <location>
        <begin position="379"/>
        <end position="409"/>
    </location>
</feature>
<dbReference type="InterPro" id="IPR011547">
    <property type="entry name" value="SLC26A/SulP_dom"/>
</dbReference>
<feature type="transmembrane region" description="Helical" evidence="5">
    <location>
        <begin position="128"/>
        <end position="146"/>
    </location>
</feature>
<dbReference type="Pfam" id="PF01740">
    <property type="entry name" value="STAS"/>
    <property type="match status" value="1"/>
</dbReference>
<comment type="subcellular location">
    <subcellularLocation>
        <location evidence="1">Membrane</location>
        <topology evidence="1">Multi-pass membrane protein</topology>
    </subcellularLocation>
</comment>
<dbReference type="OrthoDB" id="9771198at2"/>
<evidence type="ECO:0000256" key="5">
    <source>
        <dbReference type="SAM" id="Phobius"/>
    </source>
</evidence>
<dbReference type="Proteomes" id="UP000285120">
    <property type="component" value="Unassembled WGS sequence"/>
</dbReference>
<evidence type="ECO:0000256" key="4">
    <source>
        <dbReference type="ARBA" id="ARBA00023136"/>
    </source>
</evidence>
<dbReference type="NCBIfam" id="TIGR00815">
    <property type="entry name" value="sulP"/>
    <property type="match status" value="1"/>
</dbReference>
<evidence type="ECO:0000313" key="8">
    <source>
        <dbReference type="Proteomes" id="UP000285120"/>
    </source>
</evidence>
<comment type="caution">
    <text evidence="7">The sequence shown here is derived from an EMBL/GenBank/DDBJ whole genome shotgun (WGS) entry which is preliminary data.</text>
</comment>
<dbReference type="AlphaFoldDB" id="A0A419V8P3"/>
<dbReference type="Gene3D" id="3.30.750.24">
    <property type="entry name" value="STAS domain"/>
    <property type="match status" value="1"/>
</dbReference>
<dbReference type="EMBL" id="RAPK01000006">
    <property type="protein sequence ID" value="RKD76338.1"/>
    <property type="molecule type" value="Genomic_DNA"/>
</dbReference>
<feature type="transmembrane region" description="Helical" evidence="5">
    <location>
        <begin position="249"/>
        <end position="271"/>
    </location>
</feature>
<dbReference type="InterPro" id="IPR001902">
    <property type="entry name" value="SLC26A/SulP_fam"/>
</dbReference>
<dbReference type="PROSITE" id="PS50801">
    <property type="entry name" value="STAS"/>
    <property type="match status" value="1"/>
</dbReference>
<feature type="transmembrane region" description="Helical" evidence="5">
    <location>
        <begin position="331"/>
        <end position="359"/>
    </location>
</feature>
<dbReference type="GO" id="GO:0055085">
    <property type="term" value="P:transmembrane transport"/>
    <property type="evidence" value="ECO:0007669"/>
    <property type="project" value="InterPro"/>
</dbReference>
<keyword evidence="2 5" id="KW-0812">Transmembrane</keyword>
<evidence type="ECO:0000313" key="7">
    <source>
        <dbReference type="EMBL" id="RKD76338.1"/>
    </source>
</evidence>
<protein>
    <submittedName>
        <fullName evidence="7">SulP family sulfate permease</fullName>
    </submittedName>
</protein>
<feature type="transmembrane region" description="Helical" evidence="5">
    <location>
        <begin position="46"/>
        <end position="62"/>
    </location>
</feature>
<dbReference type="GO" id="GO:0016020">
    <property type="term" value="C:membrane"/>
    <property type="evidence" value="ECO:0007669"/>
    <property type="project" value="UniProtKB-SubCell"/>
</dbReference>
<keyword evidence="4 5" id="KW-0472">Membrane</keyword>
<accession>A0A419V8P3</accession>
<gene>
    <name evidence="7" type="ORF">ATL39_0554</name>
</gene>
<evidence type="ECO:0000259" key="6">
    <source>
        <dbReference type="PROSITE" id="PS50801"/>
    </source>
</evidence>
<organism evidence="7 8">
    <name type="scientific">Sinobaca qinghaiensis</name>
    <dbReference type="NCBI Taxonomy" id="342944"/>
    <lineage>
        <taxon>Bacteria</taxon>
        <taxon>Bacillati</taxon>
        <taxon>Bacillota</taxon>
        <taxon>Bacilli</taxon>
        <taxon>Bacillales</taxon>
        <taxon>Sporolactobacillaceae</taxon>
        <taxon>Sinobaca</taxon>
    </lineage>
</organism>
<dbReference type="CDD" id="cd07042">
    <property type="entry name" value="STAS_SulP_like_sulfate_transporter"/>
    <property type="match status" value="1"/>
</dbReference>
<evidence type="ECO:0000256" key="1">
    <source>
        <dbReference type="ARBA" id="ARBA00004141"/>
    </source>
</evidence>
<keyword evidence="8" id="KW-1185">Reference proteome</keyword>
<dbReference type="InterPro" id="IPR036513">
    <property type="entry name" value="STAS_dom_sf"/>
</dbReference>
<evidence type="ECO:0000256" key="2">
    <source>
        <dbReference type="ARBA" id="ARBA00022692"/>
    </source>
</evidence>
<evidence type="ECO:0000256" key="3">
    <source>
        <dbReference type="ARBA" id="ARBA00022989"/>
    </source>
</evidence>
<sequence>MNRIYKERPTYNKGLLKQDSIASLTLLVMIIPQGMAYALLAGVPPVMGLYAATIPMLVYALLGSSRHLSVGPVAITSLLVFTAVSAYAPADTGEYIQYVIVLAAMVGLIQLLLGFGKAGFIVKFIPHSVFSAYTSAVAIIIGLSQLNHLLGVTSEGNLRAHTILYNLGSQWNSFNGYTVLLGSLSLVLILWLKNRWPRLPAPLIALCLAIAAVVFLGLDDAGVAIVGQIPAGLPGFTLPEVTGSMVVNLLPMAVVIALMGFMESLSIGRAISKKEHYAVRPNQELKALGMSNLVGSFFQGFPVNGSFSRTAVNHEAGGRTKAASVLTAGGVLVVLLFFTSLFYYLPNAVLAAIIISAVYKLVDIQQARHLFDVRPLEGWVWVLTFLSTLIVGIQWGIIIGAVFTLLFIIRQSMQPNIAELGYLSEQGEFRDRRRFPEALLFRNGMLMRIDSNIHFANYSYVEEHIREHAGKRPDIYWMVIDMSGVNDIDTSSVEQLEEFLLQLQQETGMSFYLANVKGYVRDTIAKAEWKKDLQQRVSYQSIEHILEQMNVRLPSPDKKQTAKGPNDFMI</sequence>
<keyword evidence="3 5" id="KW-1133">Transmembrane helix</keyword>
<dbReference type="InterPro" id="IPR002645">
    <property type="entry name" value="STAS_dom"/>
</dbReference>
<feature type="transmembrane region" description="Helical" evidence="5">
    <location>
        <begin position="204"/>
        <end position="229"/>
    </location>
</feature>
<dbReference type="SUPFAM" id="SSF52091">
    <property type="entry name" value="SpoIIaa-like"/>
    <property type="match status" value="1"/>
</dbReference>
<feature type="domain" description="STAS" evidence="6">
    <location>
        <begin position="434"/>
        <end position="549"/>
    </location>
</feature>
<feature type="transmembrane region" description="Helical" evidence="5">
    <location>
        <begin position="95"/>
        <end position="116"/>
    </location>
</feature>
<feature type="transmembrane region" description="Helical" evidence="5">
    <location>
        <begin position="174"/>
        <end position="192"/>
    </location>
</feature>
<dbReference type="PANTHER" id="PTHR11814">
    <property type="entry name" value="SULFATE TRANSPORTER"/>
    <property type="match status" value="1"/>
</dbReference>
<dbReference type="Pfam" id="PF00916">
    <property type="entry name" value="Sulfate_transp"/>
    <property type="match status" value="1"/>
</dbReference>
<dbReference type="RefSeq" id="WP_120191749.1">
    <property type="nucleotide sequence ID" value="NZ_RAPK01000006.1"/>
</dbReference>
<feature type="transmembrane region" description="Helical" evidence="5">
    <location>
        <begin position="69"/>
        <end position="89"/>
    </location>
</feature>